<evidence type="ECO:0000313" key="8">
    <source>
        <dbReference type="EMBL" id="GGI53962.1"/>
    </source>
</evidence>
<sequence>MSAIKPAEEQDALGGTHRERQKESTRKLILASAYTLFQQNGYDGTTMRQLAGHCGVGLGTLFKHFPDKSAILVATFEHDIDGVIRHAFQTLPKKKLHLQLQHILMCIYSYYAGNQAFSRVLVKESLFLGGPAGDIVHGKTMAFLQQIAELFAAAAQRKEIAPVGDPLQATLSFWSFYLLGLIVGLRDEAFDVDRTVALVMSMTNERFPPIRSRQ</sequence>
<organism evidence="8 9">
    <name type="scientific">Oxalicibacterium solurbis</name>
    <dbReference type="NCBI Taxonomy" id="69280"/>
    <lineage>
        <taxon>Bacteria</taxon>
        <taxon>Pseudomonadati</taxon>
        <taxon>Pseudomonadota</taxon>
        <taxon>Betaproteobacteria</taxon>
        <taxon>Burkholderiales</taxon>
        <taxon>Oxalobacteraceae</taxon>
        <taxon>Oxalicibacterium</taxon>
    </lineage>
</organism>
<evidence type="ECO:0000313" key="9">
    <source>
        <dbReference type="Proteomes" id="UP000627205"/>
    </source>
</evidence>
<dbReference type="PROSITE" id="PS01081">
    <property type="entry name" value="HTH_TETR_1"/>
    <property type="match status" value="1"/>
</dbReference>
<evidence type="ECO:0000256" key="5">
    <source>
        <dbReference type="PROSITE-ProRule" id="PRU00335"/>
    </source>
</evidence>
<evidence type="ECO:0000256" key="2">
    <source>
        <dbReference type="ARBA" id="ARBA00023015"/>
    </source>
</evidence>
<keyword evidence="9" id="KW-1185">Reference proteome</keyword>
<comment type="caution">
    <text evidence="8">The sequence shown here is derived from an EMBL/GenBank/DDBJ whole genome shotgun (WGS) entry which is preliminary data.</text>
</comment>
<dbReference type="InterPro" id="IPR023772">
    <property type="entry name" value="DNA-bd_HTH_TetR-type_CS"/>
</dbReference>
<keyword evidence="1" id="KW-0678">Repressor</keyword>
<evidence type="ECO:0000256" key="1">
    <source>
        <dbReference type="ARBA" id="ARBA00022491"/>
    </source>
</evidence>
<dbReference type="InterPro" id="IPR001647">
    <property type="entry name" value="HTH_TetR"/>
</dbReference>
<dbReference type="AlphaFoldDB" id="A0A8J3AVZ9"/>
<dbReference type="InterPro" id="IPR050109">
    <property type="entry name" value="HTH-type_TetR-like_transc_reg"/>
</dbReference>
<proteinExistence type="predicted"/>
<dbReference type="InterPro" id="IPR036271">
    <property type="entry name" value="Tet_transcr_reg_TetR-rel_C_sf"/>
</dbReference>
<evidence type="ECO:0000256" key="3">
    <source>
        <dbReference type="ARBA" id="ARBA00023125"/>
    </source>
</evidence>
<feature type="domain" description="HTH tetR-type" evidence="7">
    <location>
        <begin position="23"/>
        <end position="83"/>
    </location>
</feature>
<dbReference type="GO" id="GO:0000976">
    <property type="term" value="F:transcription cis-regulatory region binding"/>
    <property type="evidence" value="ECO:0007669"/>
    <property type="project" value="TreeGrafter"/>
</dbReference>
<dbReference type="PANTHER" id="PTHR30055">
    <property type="entry name" value="HTH-TYPE TRANSCRIPTIONAL REGULATOR RUTR"/>
    <property type="match status" value="1"/>
</dbReference>
<dbReference type="GO" id="GO:0003700">
    <property type="term" value="F:DNA-binding transcription factor activity"/>
    <property type="evidence" value="ECO:0007669"/>
    <property type="project" value="TreeGrafter"/>
</dbReference>
<dbReference type="SUPFAM" id="SSF46689">
    <property type="entry name" value="Homeodomain-like"/>
    <property type="match status" value="1"/>
</dbReference>
<feature type="DNA-binding region" description="H-T-H motif" evidence="5">
    <location>
        <begin position="46"/>
        <end position="65"/>
    </location>
</feature>
<dbReference type="PROSITE" id="PS50977">
    <property type="entry name" value="HTH_TETR_2"/>
    <property type="match status" value="1"/>
</dbReference>
<dbReference type="RefSeq" id="WP_188420071.1">
    <property type="nucleotide sequence ID" value="NZ_BMDP01000002.1"/>
</dbReference>
<dbReference type="Gene3D" id="1.10.357.10">
    <property type="entry name" value="Tetracycline Repressor, domain 2"/>
    <property type="match status" value="1"/>
</dbReference>
<feature type="region of interest" description="Disordered" evidence="6">
    <location>
        <begin position="1"/>
        <end position="23"/>
    </location>
</feature>
<evidence type="ECO:0000259" key="7">
    <source>
        <dbReference type="PROSITE" id="PS50977"/>
    </source>
</evidence>
<evidence type="ECO:0000256" key="4">
    <source>
        <dbReference type="ARBA" id="ARBA00023163"/>
    </source>
</evidence>
<dbReference type="EMBL" id="BMDP01000002">
    <property type="protein sequence ID" value="GGI53962.1"/>
    <property type="molecule type" value="Genomic_DNA"/>
</dbReference>
<dbReference type="PANTHER" id="PTHR30055:SF234">
    <property type="entry name" value="HTH-TYPE TRANSCRIPTIONAL REGULATOR BETI"/>
    <property type="match status" value="1"/>
</dbReference>
<dbReference type="InterPro" id="IPR009057">
    <property type="entry name" value="Homeodomain-like_sf"/>
</dbReference>
<dbReference type="SUPFAM" id="SSF48498">
    <property type="entry name" value="Tetracyclin repressor-like, C-terminal domain"/>
    <property type="match status" value="1"/>
</dbReference>
<evidence type="ECO:0000256" key="6">
    <source>
        <dbReference type="SAM" id="MobiDB-lite"/>
    </source>
</evidence>
<dbReference type="Pfam" id="PF00440">
    <property type="entry name" value="TetR_N"/>
    <property type="match status" value="1"/>
</dbReference>
<reference evidence="8" key="2">
    <citation type="submission" date="2020-09" db="EMBL/GenBank/DDBJ databases">
        <authorList>
            <person name="Sun Q."/>
            <person name="Sedlacek I."/>
        </authorList>
    </citation>
    <scope>NUCLEOTIDE SEQUENCE</scope>
    <source>
        <strain evidence="8">CCM 7664</strain>
    </source>
</reference>
<accession>A0A8J3AVZ9</accession>
<keyword evidence="4" id="KW-0804">Transcription</keyword>
<reference evidence="8" key="1">
    <citation type="journal article" date="2014" name="Int. J. Syst. Evol. Microbiol.">
        <title>Complete genome sequence of Corynebacterium casei LMG S-19264T (=DSM 44701T), isolated from a smear-ripened cheese.</title>
        <authorList>
            <consortium name="US DOE Joint Genome Institute (JGI-PGF)"/>
            <person name="Walter F."/>
            <person name="Albersmeier A."/>
            <person name="Kalinowski J."/>
            <person name="Ruckert C."/>
        </authorList>
    </citation>
    <scope>NUCLEOTIDE SEQUENCE</scope>
    <source>
        <strain evidence="8">CCM 7664</strain>
    </source>
</reference>
<name>A0A8J3AVZ9_9BURK</name>
<dbReference type="PRINTS" id="PR00455">
    <property type="entry name" value="HTHTETR"/>
</dbReference>
<protein>
    <recommendedName>
        <fullName evidence="7">HTH tetR-type domain-containing protein</fullName>
    </recommendedName>
</protein>
<dbReference type="Proteomes" id="UP000627205">
    <property type="component" value="Unassembled WGS sequence"/>
</dbReference>
<gene>
    <name evidence="8" type="ORF">GCM10011430_11360</name>
</gene>
<keyword evidence="3 5" id="KW-0238">DNA-binding</keyword>
<keyword evidence="2" id="KW-0805">Transcription regulation</keyword>